<keyword evidence="10" id="KW-0998">Cell outer membrane</keyword>
<keyword evidence="3" id="KW-0813">Transport</keyword>
<reference evidence="13 14" key="1">
    <citation type="submission" date="2019-12" db="EMBL/GenBank/DDBJ databases">
        <title>Paraburkholderia acidiphila 7Q-K02 sp. nov and Paraburkholderia acidisoli DHF22 sp. nov., two strains isolated from forest soil.</title>
        <authorList>
            <person name="Gao Z."/>
            <person name="Qiu L."/>
        </authorList>
    </citation>
    <scope>NUCLEOTIDE SEQUENCE [LARGE SCALE GENOMIC DNA]</scope>
    <source>
        <strain evidence="13 14">7Q-K02</strain>
    </source>
</reference>
<dbReference type="SUPFAM" id="SSF56935">
    <property type="entry name" value="Porins"/>
    <property type="match status" value="1"/>
</dbReference>
<keyword evidence="9" id="KW-0472">Membrane</keyword>
<evidence type="ECO:0000256" key="7">
    <source>
        <dbReference type="ARBA" id="ARBA00023065"/>
    </source>
</evidence>
<keyword evidence="4" id="KW-1134">Transmembrane beta strand</keyword>
<keyword evidence="7" id="KW-0406">Ion transport</keyword>
<evidence type="ECO:0000256" key="1">
    <source>
        <dbReference type="ARBA" id="ARBA00004571"/>
    </source>
</evidence>
<dbReference type="AlphaFoldDB" id="A0A7Z2G2N4"/>
<proteinExistence type="predicted"/>
<evidence type="ECO:0000256" key="3">
    <source>
        <dbReference type="ARBA" id="ARBA00022448"/>
    </source>
</evidence>
<keyword evidence="14" id="KW-1185">Reference proteome</keyword>
<evidence type="ECO:0000256" key="11">
    <source>
        <dbReference type="SAM" id="SignalP"/>
    </source>
</evidence>
<dbReference type="Proteomes" id="UP000434209">
    <property type="component" value="Chromosome 1"/>
</dbReference>
<dbReference type="EMBL" id="CP046909">
    <property type="protein sequence ID" value="QGZ54121.1"/>
    <property type="molecule type" value="Genomic_DNA"/>
</dbReference>
<dbReference type="PANTHER" id="PTHR34501:SF9">
    <property type="entry name" value="MAJOR OUTER MEMBRANE PROTEIN P.IA"/>
    <property type="match status" value="1"/>
</dbReference>
<dbReference type="Pfam" id="PF13609">
    <property type="entry name" value="Porin_4"/>
    <property type="match status" value="1"/>
</dbReference>
<keyword evidence="5" id="KW-0812">Transmembrane</keyword>
<organism evidence="13 14">
    <name type="scientific">Paraburkholderia acidiphila</name>
    <dbReference type="NCBI Taxonomy" id="2571747"/>
    <lineage>
        <taxon>Bacteria</taxon>
        <taxon>Pseudomonadati</taxon>
        <taxon>Pseudomonadota</taxon>
        <taxon>Betaproteobacteria</taxon>
        <taxon>Burkholderiales</taxon>
        <taxon>Burkholderiaceae</taxon>
        <taxon>Paraburkholderia</taxon>
    </lineage>
</organism>
<evidence type="ECO:0000256" key="5">
    <source>
        <dbReference type="ARBA" id="ARBA00022692"/>
    </source>
</evidence>
<evidence type="ECO:0000313" key="13">
    <source>
        <dbReference type="EMBL" id="QGZ54121.1"/>
    </source>
</evidence>
<dbReference type="Gene3D" id="2.40.160.10">
    <property type="entry name" value="Porin"/>
    <property type="match status" value="1"/>
</dbReference>
<evidence type="ECO:0000313" key="14">
    <source>
        <dbReference type="Proteomes" id="UP000434209"/>
    </source>
</evidence>
<evidence type="ECO:0000256" key="2">
    <source>
        <dbReference type="ARBA" id="ARBA00011233"/>
    </source>
</evidence>
<dbReference type="PANTHER" id="PTHR34501">
    <property type="entry name" value="PROTEIN YDDL-RELATED"/>
    <property type="match status" value="1"/>
</dbReference>
<keyword evidence="8" id="KW-0626">Porin</keyword>
<gene>
    <name evidence="13" type="ORF">FAZ97_03860</name>
</gene>
<dbReference type="InterPro" id="IPR002299">
    <property type="entry name" value="Porin_Neis"/>
</dbReference>
<feature type="signal peptide" evidence="11">
    <location>
        <begin position="1"/>
        <end position="19"/>
    </location>
</feature>
<evidence type="ECO:0000259" key="12">
    <source>
        <dbReference type="Pfam" id="PF13609"/>
    </source>
</evidence>
<dbReference type="GO" id="GO:0006811">
    <property type="term" value="P:monoatomic ion transport"/>
    <property type="evidence" value="ECO:0007669"/>
    <property type="project" value="UniProtKB-KW"/>
</dbReference>
<evidence type="ECO:0000256" key="10">
    <source>
        <dbReference type="ARBA" id="ARBA00023237"/>
    </source>
</evidence>
<comment type="subcellular location">
    <subcellularLocation>
        <location evidence="1">Cell outer membrane</location>
        <topology evidence="1">Multi-pass membrane protein</topology>
    </subcellularLocation>
</comment>
<dbReference type="KEGG" id="pacp:FAZ97_03860"/>
<sequence length="392" mass="41126">MKKALLAAALMSAGVIAHAQSSVTLYGRLDMGVAYMNGIGAGTGANGQATHGSSQVQLESGYWGTSLWGMKGVEDIGGGNKVLFHLEGSFSTANGSLGSAGSLWNRWATVGVANDQFGTLLAGRMLFISNGIWDFDPFGQSNWSSASMVRGRNWPQSSNNISYQSPNWMGFDVYGQYAFSNATNWNGNGSTSQGREAGLQLTYTSSLFQIRGLYDEIRNPDNGSLGGTYATNGLNGGLIPTGSTQANGNGVFAYSRDYMAMFNLFLGAFKVQGGYEAIRSSGMNPGIIGQPTTLDHEWGGVTWQMTPAAALIAAVYHVNANNGGGNATLYTIGGSYNLSKRTLLDIQAGTVQNSKTANFGLNANNFGTAAATGNPLPGHSQVGVYAGIQHSF</sequence>
<dbReference type="InterPro" id="IPR023614">
    <property type="entry name" value="Porin_dom_sf"/>
</dbReference>
<protein>
    <submittedName>
        <fullName evidence="13">Porin</fullName>
    </submittedName>
</protein>
<dbReference type="RefSeq" id="WP_158757270.1">
    <property type="nucleotide sequence ID" value="NZ_CP046909.1"/>
</dbReference>
<evidence type="ECO:0000256" key="9">
    <source>
        <dbReference type="ARBA" id="ARBA00023136"/>
    </source>
</evidence>
<name>A0A7Z2G2N4_9BURK</name>
<dbReference type="CDD" id="cd00342">
    <property type="entry name" value="gram_neg_porins"/>
    <property type="match status" value="1"/>
</dbReference>
<feature type="chain" id="PRO_5030772532" evidence="11">
    <location>
        <begin position="20"/>
        <end position="392"/>
    </location>
</feature>
<dbReference type="InterPro" id="IPR050298">
    <property type="entry name" value="Gram-neg_bact_OMP"/>
</dbReference>
<dbReference type="PRINTS" id="PR00184">
    <property type="entry name" value="NEISSPPORIN"/>
</dbReference>
<evidence type="ECO:0000256" key="8">
    <source>
        <dbReference type="ARBA" id="ARBA00023114"/>
    </source>
</evidence>
<evidence type="ECO:0000256" key="6">
    <source>
        <dbReference type="ARBA" id="ARBA00022729"/>
    </source>
</evidence>
<dbReference type="InterPro" id="IPR033900">
    <property type="entry name" value="Gram_neg_porin_domain"/>
</dbReference>
<dbReference type="GO" id="GO:0046930">
    <property type="term" value="C:pore complex"/>
    <property type="evidence" value="ECO:0007669"/>
    <property type="project" value="UniProtKB-KW"/>
</dbReference>
<accession>A0A7Z2G2N4</accession>
<comment type="subunit">
    <text evidence="2">Homotrimer.</text>
</comment>
<dbReference type="OrthoDB" id="8712661at2"/>
<evidence type="ECO:0000256" key="4">
    <source>
        <dbReference type="ARBA" id="ARBA00022452"/>
    </source>
</evidence>
<dbReference type="GO" id="GO:0009279">
    <property type="term" value="C:cell outer membrane"/>
    <property type="evidence" value="ECO:0007669"/>
    <property type="project" value="UniProtKB-SubCell"/>
</dbReference>
<keyword evidence="6 11" id="KW-0732">Signal</keyword>
<feature type="domain" description="Porin" evidence="12">
    <location>
        <begin position="7"/>
        <end position="355"/>
    </location>
</feature>
<dbReference type="GO" id="GO:0015288">
    <property type="term" value="F:porin activity"/>
    <property type="evidence" value="ECO:0007669"/>
    <property type="project" value="UniProtKB-KW"/>
</dbReference>